<sequence length="427" mass="48547">MITSKVMSILSRPFHGGTHGFREYGFYNCCRVNTKTIRWAGWQNNFFLRLPEHQQRFIHLKASSLPAIPERHNEASVSVNDNTSDEIAEKISSFENSSPVLLLEYVETIDAKMFSSRSIDVTSKLLYQLSIDDGYKVRSGYLSSNGLHKFCKSVRSSSRILDSSTLVNICKLFHHLEMPLSDVTFQIVLRLLSRHANTMEISQIIYLNFIIDKIVSSSSSPLLEALQVVLSRAFDNQLNLQISNNSSISELCNYLQFAVKTNCSEQCTLTWLIAISKMKRKCAKQVRLGCTDFYNETFVDAVVKEILVSGDAGSILRCTKPLSAMKHISVDFLESVTEIVTSDSSLLLRNDSLFFSFVRVLSHANYKPRKWMELQELFLSHPAIHEAVGMRLIGMTLDFMVLDILHVPFLKRVFSPGNKDALEVWFQ</sequence>
<gene>
    <name evidence="1" type="ORF">AFUS01_LOCUS17190</name>
</gene>
<organism evidence="1 2">
    <name type="scientific">Allacma fusca</name>
    <dbReference type="NCBI Taxonomy" id="39272"/>
    <lineage>
        <taxon>Eukaryota</taxon>
        <taxon>Metazoa</taxon>
        <taxon>Ecdysozoa</taxon>
        <taxon>Arthropoda</taxon>
        <taxon>Hexapoda</taxon>
        <taxon>Collembola</taxon>
        <taxon>Symphypleona</taxon>
        <taxon>Sminthuridae</taxon>
        <taxon>Allacma</taxon>
    </lineage>
</organism>
<feature type="non-terminal residue" evidence="1">
    <location>
        <position position="1"/>
    </location>
</feature>
<proteinExistence type="predicted"/>
<accession>A0A8J2KN29</accession>
<dbReference type="EMBL" id="CAJVCH010162971">
    <property type="protein sequence ID" value="CAG7728411.1"/>
    <property type="molecule type" value="Genomic_DNA"/>
</dbReference>
<evidence type="ECO:0000313" key="1">
    <source>
        <dbReference type="EMBL" id="CAG7728411.1"/>
    </source>
</evidence>
<name>A0A8J2KN29_9HEXA</name>
<comment type="caution">
    <text evidence="1">The sequence shown here is derived from an EMBL/GenBank/DDBJ whole genome shotgun (WGS) entry which is preliminary data.</text>
</comment>
<evidence type="ECO:0008006" key="3">
    <source>
        <dbReference type="Google" id="ProtNLM"/>
    </source>
</evidence>
<keyword evidence="2" id="KW-1185">Reference proteome</keyword>
<reference evidence="1" key="1">
    <citation type="submission" date="2021-06" db="EMBL/GenBank/DDBJ databases">
        <authorList>
            <person name="Hodson N. C."/>
            <person name="Mongue J. A."/>
            <person name="Jaron S. K."/>
        </authorList>
    </citation>
    <scope>NUCLEOTIDE SEQUENCE</scope>
</reference>
<protein>
    <recommendedName>
        <fullName evidence="3">FAST kinase leucine-rich domain-containing protein</fullName>
    </recommendedName>
</protein>
<dbReference type="AlphaFoldDB" id="A0A8J2KN29"/>
<dbReference type="Proteomes" id="UP000708208">
    <property type="component" value="Unassembled WGS sequence"/>
</dbReference>
<evidence type="ECO:0000313" key="2">
    <source>
        <dbReference type="Proteomes" id="UP000708208"/>
    </source>
</evidence>